<dbReference type="EC" id="3.2.2.27" evidence="3"/>
<dbReference type="GO" id="GO:0051539">
    <property type="term" value="F:4 iron, 4 sulfur cluster binding"/>
    <property type="evidence" value="ECO:0007669"/>
    <property type="project" value="UniProtKB-KW"/>
</dbReference>
<evidence type="ECO:0000256" key="2">
    <source>
        <dbReference type="ARBA" id="ARBA00006521"/>
    </source>
</evidence>
<dbReference type="NCBIfam" id="TIGR00758">
    <property type="entry name" value="UDG_fam4"/>
    <property type="match status" value="1"/>
</dbReference>
<gene>
    <name evidence="13" type="ORF">EF807_09060</name>
</gene>
<keyword evidence="6" id="KW-0479">Metal-binding</keyword>
<evidence type="ECO:0000256" key="11">
    <source>
        <dbReference type="ARBA" id="ARBA00023204"/>
    </source>
</evidence>
<dbReference type="AlphaFoldDB" id="A0A520KUB9"/>
<dbReference type="SUPFAM" id="SSF52141">
    <property type="entry name" value="Uracil-DNA glycosylase-like"/>
    <property type="match status" value="1"/>
</dbReference>
<dbReference type="GO" id="GO:0046872">
    <property type="term" value="F:metal ion binding"/>
    <property type="evidence" value="ECO:0007669"/>
    <property type="project" value="UniProtKB-KW"/>
</dbReference>
<evidence type="ECO:0000313" key="13">
    <source>
        <dbReference type="EMBL" id="RZN65818.1"/>
    </source>
</evidence>
<dbReference type="InterPro" id="IPR005273">
    <property type="entry name" value="Ura-DNA_glyco_family4"/>
</dbReference>
<accession>A0A520KUB9</accession>
<keyword evidence="8" id="KW-0378">Hydrolase</keyword>
<dbReference type="GO" id="GO:0004844">
    <property type="term" value="F:uracil DNA N-glycosylase activity"/>
    <property type="evidence" value="ECO:0007669"/>
    <property type="project" value="UniProtKB-EC"/>
</dbReference>
<comment type="caution">
    <text evidence="13">The sequence shown here is derived from an EMBL/GenBank/DDBJ whole genome shotgun (WGS) entry which is preliminary data.</text>
</comment>
<keyword evidence="9" id="KW-0408">Iron</keyword>
<keyword evidence="7" id="KW-0227">DNA damage</keyword>
<keyword evidence="11" id="KW-0234">DNA repair</keyword>
<protein>
    <recommendedName>
        <fullName evidence="4">Type-4 uracil-DNA glycosylase</fullName>
        <ecNumber evidence="3">3.2.2.27</ecNumber>
    </recommendedName>
</protein>
<sequence length="248" mass="28883">MRVEDLNDEIRKCNRCRLSKTRMNAICGEGNLNAKLLLIAQAPGENEDIEGKMFIGPSGKVLDELLGMSHIAREDIYMTNLIKCILPKYRRPKQDEVEICSMYLDKEIELIDPKILAPLGYYATKYLFEKYSIALPPSKIDFYKVFGKIFFADHRKIFPLPHPAAVLYKPIIKEGMVKNYCKLKVLLTDCKWYPACPMKRFHEEGKLNEEWIELYCKGDWESCVRYKMEERGELHSDLMLPDGSNKKE</sequence>
<evidence type="ECO:0000256" key="8">
    <source>
        <dbReference type="ARBA" id="ARBA00022801"/>
    </source>
</evidence>
<comment type="catalytic activity">
    <reaction evidence="1">
        <text>Hydrolyzes single-stranded DNA or mismatched double-stranded DNA and polynucleotides, releasing free uracil.</text>
        <dbReference type="EC" id="3.2.2.27"/>
    </reaction>
</comment>
<dbReference type="Proteomes" id="UP000320766">
    <property type="component" value="Unassembled WGS sequence"/>
</dbReference>
<evidence type="ECO:0000313" key="14">
    <source>
        <dbReference type="Proteomes" id="UP000320766"/>
    </source>
</evidence>
<evidence type="ECO:0000256" key="1">
    <source>
        <dbReference type="ARBA" id="ARBA00001400"/>
    </source>
</evidence>
<organism evidence="13 14">
    <name type="scientific">Candidatus Methanolliviera hydrocarbonicum</name>
    <dbReference type="NCBI Taxonomy" id="2491085"/>
    <lineage>
        <taxon>Archaea</taxon>
        <taxon>Methanobacteriati</taxon>
        <taxon>Methanobacteriota</taxon>
        <taxon>Candidatus Methanoliparia</taxon>
        <taxon>Candidatus Methanoliparales</taxon>
        <taxon>Candidatus Methanollivieraceae</taxon>
        <taxon>Candidatus Methanolliviera</taxon>
    </lineage>
</organism>
<evidence type="ECO:0000256" key="6">
    <source>
        <dbReference type="ARBA" id="ARBA00022723"/>
    </source>
</evidence>
<reference evidence="13 14" key="1">
    <citation type="journal article" date="2019" name="Nat. Microbiol.">
        <title>Wide diversity of methane and short-chain alkane metabolisms in uncultured archaea.</title>
        <authorList>
            <person name="Borrel G."/>
            <person name="Adam P.S."/>
            <person name="McKay L.J."/>
            <person name="Chen L.X."/>
            <person name="Sierra-Garcia I.N."/>
            <person name="Sieber C.M."/>
            <person name="Letourneur Q."/>
            <person name="Ghozlane A."/>
            <person name="Andersen G.L."/>
            <person name="Li W.J."/>
            <person name="Hallam S.J."/>
            <person name="Muyzer G."/>
            <person name="de Oliveira V.M."/>
            <person name="Inskeep W.P."/>
            <person name="Banfield J.F."/>
            <person name="Gribaldo S."/>
        </authorList>
    </citation>
    <scope>NUCLEOTIDE SEQUENCE [LARGE SCALE GENOMIC DNA]</scope>
    <source>
        <strain evidence="13">NM1b</strain>
    </source>
</reference>
<evidence type="ECO:0000256" key="10">
    <source>
        <dbReference type="ARBA" id="ARBA00023014"/>
    </source>
</evidence>
<evidence type="ECO:0000256" key="9">
    <source>
        <dbReference type="ARBA" id="ARBA00023004"/>
    </source>
</evidence>
<keyword evidence="5" id="KW-0004">4Fe-4S</keyword>
<dbReference type="EMBL" id="RXIL01000181">
    <property type="protein sequence ID" value="RZN65818.1"/>
    <property type="molecule type" value="Genomic_DNA"/>
</dbReference>
<dbReference type="InterPro" id="IPR036895">
    <property type="entry name" value="Uracil-DNA_glycosylase-like_sf"/>
</dbReference>
<dbReference type="InterPro" id="IPR005122">
    <property type="entry name" value="Uracil-DNA_glycosylase-like"/>
</dbReference>
<keyword evidence="10" id="KW-0411">Iron-sulfur</keyword>
<evidence type="ECO:0000256" key="5">
    <source>
        <dbReference type="ARBA" id="ARBA00022485"/>
    </source>
</evidence>
<name>A0A520KUB9_9EURY</name>
<dbReference type="PANTHER" id="PTHR33693:SF1">
    <property type="entry name" value="TYPE-4 URACIL-DNA GLYCOSYLASE"/>
    <property type="match status" value="1"/>
</dbReference>
<dbReference type="SMART" id="SM00987">
    <property type="entry name" value="UreE_C"/>
    <property type="match status" value="1"/>
</dbReference>
<dbReference type="CDD" id="cd10030">
    <property type="entry name" value="UDG-F4_TTUDGA_SPO1dp_like"/>
    <property type="match status" value="1"/>
</dbReference>
<dbReference type="SMART" id="SM00986">
    <property type="entry name" value="UDG"/>
    <property type="match status" value="1"/>
</dbReference>
<dbReference type="InterPro" id="IPR051536">
    <property type="entry name" value="UDG_Type-4/5"/>
</dbReference>
<evidence type="ECO:0000256" key="4">
    <source>
        <dbReference type="ARBA" id="ARBA00019403"/>
    </source>
</evidence>
<evidence type="ECO:0000256" key="7">
    <source>
        <dbReference type="ARBA" id="ARBA00022763"/>
    </source>
</evidence>
<dbReference type="PANTHER" id="PTHR33693">
    <property type="entry name" value="TYPE-5 URACIL-DNA GLYCOSYLASE"/>
    <property type="match status" value="1"/>
</dbReference>
<feature type="domain" description="Uracil-DNA glycosylase-like" evidence="12">
    <location>
        <begin position="27"/>
        <end position="181"/>
    </location>
</feature>
<evidence type="ECO:0000256" key="3">
    <source>
        <dbReference type="ARBA" id="ARBA00012030"/>
    </source>
</evidence>
<dbReference type="GO" id="GO:0006281">
    <property type="term" value="P:DNA repair"/>
    <property type="evidence" value="ECO:0007669"/>
    <property type="project" value="UniProtKB-KW"/>
</dbReference>
<evidence type="ECO:0000259" key="12">
    <source>
        <dbReference type="SMART" id="SM00986"/>
    </source>
</evidence>
<proteinExistence type="inferred from homology"/>
<comment type="similarity">
    <text evidence="2">Belongs to the uracil-DNA glycosylase (UDG) superfamily. Type 4 (UDGa) family.</text>
</comment>
<dbReference type="Gene3D" id="3.40.470.10">
    <property type="entry name" value="Uracil-DNA glycosylase-like domain"/>
    <property type="match status" value="1"/>
</dbReference>
<dbReference type="Pfam" id="PF03167">
    <property type="entry name" value="UDG"/>
    <property type="match status" value="1"/>
</dbReference>